<evidence type="ECO:0000256" key="1">
    <source>
        <dbReference type="SAM" id="MobiDB-lite"/>
    </source>
</evidence>
<accession>A0A914VY25</accession>
<feature type="compositionally biased region" description="Low complexity" evidence="1">
    <location>
        <begin position="1"/>
        <end position="19"/>
    </location>
</feature>
<feature type="region of interest" description="Disordered" evidence="1">
    <location>
        <begin position="1"/>
        <end position="25"/>
    </location>
</feature>
<evidence type="ECO:0000313" key="3">
    <source>
        <dbReference type="WBParaSite" id="PSAMB.scaffold2744size21506.g19040.t2"/>
    </source>
</evidence>
<sequence length="169" mass="18427">MESEEAMPMADGGAMPMDMSTPAPGQEQSATVLKVRSEFPEAWIWIDASAKQAWMSVRFIFAWLVQFAVLRICFDLFNVAQCVVDSFGEKRSYWLAPLWRRPIRMLSAKRISRMLAIRMEEFAAAPGPVGAAGPPPPGAGGAGGGGGPPPVTVRTNFPEAWIWSDLSVK</sequence>
<dbReference type="Proteomes" id="UP000887566">
    <property type="component" value="Unplaced"/>
</dbReference>
<keyword evidence="2" id="KW-1185">Reference proteome</keyword>
<dbReference type="AlphaFoldDB" id="A0A914VY25"/>
<protein>
    <submittedName>
        <fullName evidence="3">Uncharacterized protein</fullName>
    </submittedName>
</protein>
<evidence type="ECO:0000313" key="2">
    <source>
        <dbReference type="Proteomes" id="UP000887566"/>
    </source>
</evidence>
<feature type="region of interest" description="Disordered" evidence="1">
    <location>
        <begin position="128"/>
        <end position="155"/>
    </location>
</feature>
<organism evidence="2 3">
    <name type="scientific">Plectus sambesii</name>
    <dbReference type="NCBI Taxonomy" id="2011161"/>
    <lineage>
        <taxon>Eukaryota</taxon>
        <taxon>Metazoa</taxon>
        <taxon>Ecdysozoa</taxon>
        <taxon>Nematoda</taxon>
        <taxon>Chromadorea</taxon>
        <taxon>Plectida</taxon>
        <taxon>Plectina</taxon>
        <taxon>Plectoidea</taxon>
        <taxon>Plectidae</taxon>
        <taxon>Plectus</taxon>
    </lineage>
</organism>
<dbReference type="WBParaSite" id="PSAMB.scaffold2744size21506.g19040.t2">
    <property type="protein sequence ID" value="PSAMB.scaffold2744size21506.g19040.t2"/>
    <property type="gene ID" value="PSAMB.scaffold2744size21506.g19040"/>
</dbReference>
<proteinExistence type="predicted"/>
<reference evidence="3" key="1">
    <citation type="submission" date="2022-11" db="UniProtKB">
        <authorList>
            <consortium name="WormBaseParasite"/>
        </authorList>
    </citation>
    <scope>IDENTIFICATION</scope>
</reference>
<name>A0A914VY25_9BILA</name>